<evidence type="ECO:0000313" key="2">
    <source>
        <dbReference type="Proteomes" id="UP001606134"/>
    </source>
</evidence>
<dbReference type="Proteomes" id="UP001606134">
    <property type="component" value="Unassembled WGS sequence"/>
</dbReference>
<dbReference type="CDD" id="cd00093">
    <property type="entry name" value="HTH_XRE"/>
    <property type="match status" value="1"/>
</dbReference>
<sequence>MDLGKTLMDAVCAKQGWTRYRIAKELHASEGYLSRVYNGKDPISPALAVQLAELAGMDTRLAAAEALVSHEKDYTRKIALARALRVAIPPEPERSNALTVQLA</sequence>
<proteinExistence type="predicted"/>
<dbReference type="Gene3D" id="1.10.260.40">
    <property type="entry name" value="lambda repressor-like DNA-binding domains"/>
    <property type="match status" value="1"/>
</dbReference>
<dbReference type="EMBL" id="JBIGIC010000001">
    <property type="protein sequence ID" value="MFG6485206.1"/>
    <property type="molecule type" value="Genomic_DNA"/>
</dbReference>
<keyword evidence="2" id="KW-1185">Reference proteome</keyword>
<reference evidence="1 2" key="1">
    <citation type="submission" date="2024-08" db="EMBL/GenBank/DDBJ databases">
        <authorList>
            <person name="Lu H."/>
        </authorList>
    </citation>
    <scope>NUCLEOTIDE SEQUENCE [LARGE SCALE GENOMIC DNA]</scope>
    <source>
        <strain evidence="1 2">BYS78W</strain>
    </source>
</reference>
<protein>
    <submittedName>
        <fullName evidence="1">Helix-turn-helix domain-containing protein</fullName>
    </submittedName>
</protein>
<gene>
    <name evidence="1" type="ORF">ACG04R_00910</name>
</gene>
<evidence type="ECO:0000313" key="1">
    <source>
        <dbReference type="EMBL" id="MFG6485206.1"/>
    </source>
</evidence>
<dbReference type="InterPro" id="IPR010982">
    <property type="entry name" value="Lambda_DNA-bd_dom_sf"/>
</dbReference>
<name>A0ABW7H619_9BURK</name>
<comment type="caution">
    <text evidence="1">The sequence shown here is derived from an EMBL/GenBank/DDBJ whole genome shotgun (WGS) entry which is preliminary data.</text>
</comment>
<dbReference type="RefSeq" id="WP_394405653.1">
    <property type="nucleotide sequence ID" value="NZ_JBIGIC010000001.1"/>
</dbReference>
<organism evidence="1 2">
    <name type="scientific">Pelomonas candidula</name>
    <dbReference type="NCBI Taxonomy" id="3299025"/>
    <lineage>
        <taxon>Bacteria</taxon>
        <taxon>Pseudomonadati</taxon>
        <taxon>Pseudomonadota</taxon>
        <taxon>Betaproteobacteria</taxon>
        <taxon>Burkholderiales</taxon>
        <taxon>Sphaerotilaceae</taxon>
        <taxon>Roseateles</taxon>
    </lineage>
</organism>
<dbReference type="InterPro" id="IPR001387">
    <property type="entry name" value="Cro/C1-type_HTH"/>
</dbReference>
<dbReference type="SUPFAM" id="SSF47413">
    <property type="entry name" value="lambda repressor-like DNA-binding domains"/>
    <property type="match status" value="1"/>
</dbReference>
<accession>A0ABW7H619</accession>